<sequence>MALEVVVNFECFLFLMWMYLASAEIPVTGSQIISKPNCPNHCRNVSIPYPFGIGAGCFLDKWFEISCVKSLLNSTKPELYRHSFNGKKKRGHGYNVSSISILDGQMTTEVYIARNCPGSETPMYDSTAGLGKFTFSNTKNKFIGMGCNTWAYLGQDNRASIGSGCLSVCNKTEDIINGSCTGVGCCEAAVPAGLKMLNMRAGSMFKPYESLSFNPCSYGFLIEEKSFKFSTSYLMDFKSNGTGSVPVVVDWTVGNKTCHEAKKNSTSYACGPHTDCIVPAGNKTRGYRCKCKKGYAGNPYLSTTGGCQDVDECKEVCMGPGANCENAEGSYNCTCNKGYKLNDDKSGCIPESHDQSTQNNRLIKIVI</sequence>
<dbReference type="SMART" id="SM00179">
    <property type="entry name" value="EGF_CA"/>
    <property type="match status" value="1"/>
</dbReference>
<dbReference type="Pfam" id="PF07645">
    <property type="entry name" value="EGF_CA"/>
    <property type="match status" value="1"/>
</dbReference>
<evidence type="ECO:0000313" key="9">
    <source>
        <dbReference type="Proteomes" id="UP001177140"/>
    </source>
</evidence>
<organism evidence="8 9">
    <name type="scientific">Papaver nudicaule</name>
    <name type="common">Iceland poppy</name>
    <dbReference type="NCBI Taxonomy" id="74823"/>
    <lineage>
        <taxon>Eukaryota</taxon>
        <taxon>Viridiplantae</taxon>
        <taxon>Streptophyta</taxon>
        <taxon>Embryophyta</taxon>
        <taxon>Tracheophyta</taxon>
        <taxon>Spermatophyta</taxon>
        <taxon>Magnoliopsida</taxon>
        <taxon>Ranunculales</taxon>
        <taxon>Papaveraceae</taxon>
        <taxon>Papaveroideae</taxon>
        <taxon>Papaver</taxon>
    </lineage>
</organism>
<keyword evidence="9" id="KW-1185">Reference proteome</keyword>
<dbReference type="EMBL" id="JAJJMA010148348">
    <property type="protein sequence ID" value="MCL7034679.1"/>
    <property type="molecule type" value="Genomic_DNA"/>
</dbReference>
<comment type="subcellular location">
    <subcellularLocation>
        <location evidence="1">Membrane</location>
        <topology evidence="1">Single-pass membrane protein</topology>
    </subcellularLocation>
</comment>
<evidence type="ECO:0000259" key="7">
    <source>
        <dbReference type="PROSITE" id="PS50026"/>
    </source>
</evidence>
<dbReference type="PANTHER" id="PTHR33491">
    <property type="entry name" value="OSJNBA0016N04.9 PROTEIN"/>
    <property type="match status" value="1"/>
</dbReference>
<accession>A0AA41SFE8</accession>
<feature type="signal peptide" evidence="6">
    <location>
        <begin position="1"/>
        <end position="23"/>
    </location>
</feature>
<dbReference type="InterPro" id="IPR000152">
    <property type="entry name" value="EGF-type_Asp/Asn_hydroxyl_site"/>
</dbReference>
<feature type="domain" description="EGF-like" evidence="7">
    <location>
        <begin position="309"/>
        <end position="349"/>
    </location>
</feature>
<dbReference type="Proteomes" id="UP001177140">
    <property type="component" value="Unassembled WGS sequence"/>
</dbReference>
<dbReference type="PROSITE" id="PS01186">
    <property type="entry name" value="EGF_2"/>
    <property type="match status" value="1"/>
</dbReference>
<proteinExistence type="predicted"/>
<evidence type="ECO:0000256" key="2">
    <source>
        <dbReference type="ARBA" id="ARBA00022536"/>
    </source>
</evidence>
<feature type="chain" id="PRO_5041425461" description="EGF-like domain-containing protein" evidence="6">
    <location>
        <begin position="24"/>
        <end position="367"/>
    </location>
</feature>
<dbReference type="GO" id="GO:0016020">
    <property type="term" value="C:membrane"/>
    <property type="evidence" value="ECO:0007669"/>
    <property type="project" value="UniProtKB-SubCell"/>
</dbReference>
<dbReference type="SUPFAM" id="SSF57196">
    <property type="entry name" value="EGF/Laminin"/>
    <property type="match status" value="1"/>
</dbReference>
<evidence type="ECO:0000256" key="4">
    <source>
        <dbReference type="ARBA" id="ARBA00023157"/>
    </source>
</evidence>
<dbReference type="SMART" id="SM00181">
    <property type="entry name" value="EGF"/>
    <property type="match status" value="2"/>
</dbReference>
<evidence type="ECO:0000256" key="5">
    <source>
        <dbReference type="PROSITE-ProRule" id="PRU00076"/>
    </source>
</evidence>
<keyword evidence="2 5" id="KW-0245">EGF-like domain</keyword>
<dbReference type="InterPro" id="IPR000742">
    <property type="entry name" value="EGF"/>
</dbReference>
<evidence type="ECO:0000256" key="6">
    <source>
        <dbReference type="SAM" id="SignalP"/>
    </source>
</evidence>
<gene>
    <name evidence="8" type="ORF">MKW94_005016</name>
</gene>
<dbReference type="InterPro" id="IPR049883">
    <property type="entry name" value="NOTCH1_EGF-like"/>
</dbReference>
<evidence type="ECO:0000256" key="1">
    <source>
        <dbReference type="ARBA" id="ARBA00004167"/>
    </source>
</evidence>
<keyword evidence="4" id="KW-1015">Disulfide bond</keyword>
<feature type="non-terminal residue" evidence="8">
    <location>
        <position position="1"/>
    </location>
</feature>
<dbReference type="AlphaFoldDB" id="A0AA41SFE8"/>
<dbReference type="PROSITE" id="PS00010">
    <property type="entry name" value="ASX_HYDROXYL"/>
    <property type="match status" value="1"/>
</dbReference>
<dbReference type="Gene3D" id="2.10.25.10">
    <property type="entry name" value="Laminin"/>
    <property type="match status" value="2"/>
</dbReference>
<dbReference type="InterPro" id="IPR025287">
    <property type="entry name" value="WAK_GUB"/>
</dbReference>
<name>A0AA41SFE8_PAPNU</name>
<keyword evidence="3 6" id="KW-0732">Signal</keyword>
<comment type="caution">
    <text evidence="8">The sequence shown here is derived from an EMBL/GenBank/DDBJ whole genome shotgun (WGS) entry which is preliminary data.</text>
</comment>
<evidence type="ECO:0000313" key="8">
    <source>
        <dbReference type="EMBL" id="MCL7034679.1"/>
    </source>
</evidence>
<dbReference type="GO" id="GO:0030247">
    <property type="term" value="F:polysaccharide binding"/>
    <property type="evidence" value="ECO:0007669"/>
    <property type="project" value="InterPro"/>
</dbReference>
<reference evidence="8" key="1">
    <citation type="submission" date="2022-03" db="EMBL/GenBank/DDBJ databases">
        <title>A functionally conserved STORR gene fusion in Papaver species that diverged 16.8 million years ago.</title>
        <authorList>
            <person name="Catania T."/>
        </authorList>
    </citation>
    <scope>NUCLEOTIDE SEQUENCE</scope>
    <source>
        <strain evidence="8">S-191538</strain>
    </source>
</reference>
<evidence type="ECO:0000256" key="3">
    <source>
        <dbReference type="ARBA" id="ARBA00022729"/>
    </source>
</evidence>
<dbReference type="InterPro" id="IPR018097">
    <property type="entry name" value="EGF_Ca-bd_CS"/>
</dbReference>
<dbReference type="PROSITE" id="PS50026">
    <property type="entry name" value="EGF_3"/>
    <property type="match status" value="1"/>
</dbReference>
<protein>
    <recommendedName>
        <fullName evidence="7">EGF-like domain-containing protein</fullName>
    </recommendedName>
</protein>
<dbReference type="GO" id="GO:0005509">
    <property type="term" value="F:calcium ion binding"/>
    <property type="evidence" value="ECO:0007669"/>
    <property type="project" value="InterPro"/>
</dbReference>
<dbReference type="PROSITE" id="PS01187">
    <property type="entry name" value="EGF_CA"/>
    <property type="match status" value="1"/>
</dbReference>
<comment type="caution">
    <text evidence="5">Lacks conserved residue(s) required for the propagation of feature annotation.</text>
</comment>
<dbReference type="Pfam" id="PF13947">
    <property type="entry name" value="GUB_WAK_bind"/>
    <property type="match status" value="1"/>
</dbReference>
<dbReference type="InterPro" id="IPR001881">
    <property type="entry name" value="EGF-like_Ca-bd_dom"/>
</dbReference>